<name>A0A699XQ34_TANCI</name>
<feature type="non-terminal residue" evidence="1">
    <location>
        <position position="79"/>
    </location>
</feature>
<comment type="caution">
    <text evidence="1">The sequence shown here is derived from an EMBL/GenBank/DDBJ whole genome shotgun (WGS) entry which is preliminary data.</text>
</comment>
<reference evidence="1" key="1">
    <citation type="journal article" date="2019" name="Sci. Rep.">
        <title>Draft genome of Tanacetum cinerariifolium, the natural source of mosquito coil.</title>
        <authorList>
            <person name="Yamashiro T."/>
            <person name="Shiraishi A."/>
            <person name="Satake H."/>
            <person name="Nakayama K."/>
        </authorList>
    </citation>
    <scope>NUCLEOTIDE SEQUENCE</scope>
</reference>
<gene>
    <name evidence="1" type="ORF">Tci_932007</name>
</gene>
<proteinExistence type="predicted"/>
<evidence type="ECO:0000313" key="1">
    <source>
        <dbReference type="EMBL" id="GFD60038.1"/>
    </source>
</evidence>
<protein>
    <submittedName>
        <fullName evidence="1">Uncharacterized protein</fullName>
    </submittedName>
</protein>
<feature type="non-terminal residue" evidence="1">
    <location>
        <position position="1"/>
    </location>
</feature>
<sequence>AAAGHGVYAGPRKRALAHVEGRDAHLHLVDGIERNRLGVGLAPDGTRKAKRVVENSPVDGDVVVEVVAARKATAYAGLR</sequence>
<accession>A0A699XQ34</accession>
<dbReference type="AlphaFoldDB" id="A0A699XQ34"/>
<organism evidence="1">
    <name type="scientific">Tanacetum cinerariifolium</name>
    <name type="common">Dalmatian daisy</name>
    <name type="synonym">Chrysanthemum cinerariifolium</name>
    <dbReference type="NCBI Taxonomy" id="118510"/>
    <lineage>
        <taxon>Eukaryota</taxon>
        <taxon>Viridiplantae</taxon>
        <taxon>Streptophyta</taxon>
        <taxon>Embryophyta</taxon>
        <taxon>Tracheophyta</taxon>
        <taxon>Spermatophyta</taxon>
        <taxon>Magnoliopsida</taxon>
        <taxon>eudicotyledons</taxon>
        <taxon>Gunneridae</taxon>
        <taxon>Pentapetalae</taxon>
        <taxon>asterids</taxon>
        <taxon>campanulids</taxon>
        <taxon>Asterales</taxon>
        <taxon>Asteraceae</taxon>
        <taxon>Asteroideae</taxon>
        <taxon>Anthemideae</taxon>
        <taxon>Anthemidinae</taxon>
        <taxon>Tanacetum</taxon>
    </lineage>
</organism>
<dbReference type="EMBL" id="BKCJ011872662">
    <property type="protein sequence ID" value="GFD60038.1"/>
    <property type="molecule type" value="Genomic_DNA"/>
</dbReference>